<dbReference type="STRING" id="56857.A0A200Q7S3"/>
<dbReference type="GO" id="GO:0061630">
    <property type="term" value="F:ubiquitin protein ligase activity"/>
    <property type="evidence" value="ECO:0007669"/>
    <property type="project" value="UniProtKB-EC"/>
</dbReference>
<feature type="domain" description="DUF2921" evidence="12">
    <location>
        <begin position="41"/>
        <end position="246"/>
    </location>
</feature>
<feature type="transmembrane region" description="Helical" evidence="10">
    <location>
        <begin position="843"/>
        <end position="862"/>
    </location>
</feature>
<dbReference type="GO" id="GO:0012505">
    <property type="term" value="C:endomembrane system"/>
    <property type="evidence" value="ECO:0007669"/>
    <property type="project" value="UniProtKB-SubCell"/>
</dbReference>
<feature type="transmembrane region" description="Helical" evidence="10">
    <location>
        <begin position="799"/>
        <end position="816"/>
    </location>
</feature>
<protein>
    <recommendedName>
        <fullName evidence="4">RING-type E3 ubiquitin transferase</fullName>
        <ecNumber evidence="4">2.3.2.27</ecNumber>
    </recommendedName>
</protein>
<evidence type="ECO:0000256" key="5">
    <source>
        <dbReference type="ARBA" id="ARBA00022679"/>
    </source>
</evidence>
<dbReference type="PANTHER" id="PTHR33389:SF4">
    <property type="entry name" value="PII, URIDYLYLTRANSFERASE (DUF2921)"/>
    <property type="match status" value="1"/>
</dbReference>
<organism evidence="13 14">
    <name type="scientific">Macleaya cordata</name>
    <name type="common">Five-seeded plume-poppy</name>
    <name type="synonym">Bocconia cordata</name>
    <dbReference type="NCBI Taxonomy" id="56857"/>
    <lineage>
        <taxon>Eukaryota</taxon>
        <taxon>Viridiplantae</taxon>
        <taxon>Streptophyta</taxon>
        <taxon>Embryophyta</taxon>
        <taxon>Tracheophyta</taxon>
        <taxon>Spermatophyta</taxon>
        <taxon>Magnoliopsida</taxon>
        <taxon>Ranunculales</taxon>
        <taxon>Papaveraceae</taxon>
        <taxon>Papaveroideae</taxon>
        <taxon>Macleaya</taxon>
    </lineage>
</organism>
<dbReference type="Proteomes" id="UP000195402">
    <property type="component" value="Unassembled WGS sequence"/>
</dbReference>
<name>A0A200Q7S3_MACCD</name>
<keyword evidence="14" id="KW-1185">Reference proteome</keyword>
<evidence type="ECO:0000313" key="13">
    <source>
        <dbReference type="EMBL" id="OVA06533.1"/>
    </source>
</evidence>
<dbReference type="EMBL" id="MVGT01002786">
    <property type="protein sequence ID" value="OVA06533.1"/>
    <property type="molecule type" value="Genomic_DNA"/>
</dbReference>
<sequence>MNKILALVFHLWIVCGLLVFICFPRLITSYHDLTIDRFAEVEKHCGSVISSASQLKPEVDITGYKLINELSFGYGDWEQEDGSQLLMPFRDIDMPKNSSSFMAPMKLVQFEVLDVDPIGRSNNTVKVLSAFLSLSITRDTILHFRLLEYTEFYTGSSGIEMLGIAFQGIYVESEQNGGERLLCLMGNTSPLPSIKGLVDPYRPLFADDQILLILRYPRIRTLTTREIHGEMISLREESNLKYFDKVRVSSLMSMSEYQFGYERLASKAYSPYTNRDELMEDGVKFSNAYELCTFLRSRDYDVFNIVNNWKCSGTDEYCKLGRSVLGSETIGSINGSFDNVRLIRQNVRCESDTHESTFSNATRVAIVFREISSSAKQDVEKARTGVSSMTLSAEGIWNSSSGELCMIGCVGLGSGSNRCDLRICLYFPHQFSIKQRSFISGSISSIVNGTGSYSTLLLERELHVENIFLMSRYMRSYLSYKYSKIDLAREFLERSQSTNFRTFIRKSLLSYPALEDGEEVYILNRLTEDLCFDVFAVPNPLPIAHPSGTRIQMGILSLGPLFGRANGQMYASNLKQNSGRSEAEATKNQPLNVSAQLQFTENSYNKLSLLSLEGLYNPLAGEMYLICCRDVHGSPKIMLNSNDLEDGRDCLIQAKIQYPHKTARWLITPTVKISITSQRDIDDPLHFSKINLQTTMISYKYHEQLQDIFFRRTFEAIVRILMLSAMVAIILKQLFYIRNQADVIPYVSFTMLLIQANEFVLPLISHAEILFNWKVSDFATDYRTDVVCNLGKLSKALDIIAKLLLAVAIILNIRLFRKVQNSRLNIPASMVQTPRKVINEKHVFVITLVLHVIGFISAHIVLGVNDGHTYLIETERFKQLSGNAIRNLQGSGTKIAKYFRVVQDLFLIPQIIGNFVWQIHGKPLCKSYYIGFTILKLLRYVYDNIRDPIYNHYTLSDAPRIPLRFFSKPDIISIPMTLVGLAMIVYIQQRWNYEKRKWI</sequence>
<feature type="domain" description="SWEET-like" evidence="11">
    <location>
        <begin position="704"/>
        <end position="993"/>
    </location>
</feature>
<keyword evidence="5" id="KW-0808">Transferase</keyword>
<dbReference type="PANTHER" id="PTHR33389">
    <property type="entry name" value="FAMILY PROTEIN, PUTATIVE (DUF2921)-RELATED"/>
    <property type="match status" value="1"/>
</dbReference>
<evidence type="ECO:0000256" key="8">
    <source>
        <dbReference type="ARBA" id="ARBA00022989"/>
    </source>
</evidence>
<dbReference type="Pfam" id="PF11145">
    <property type="entry name" value="DUF2921"/>
    <property type="match status" value="1"/>
</dbReference>
<evidence type="ECO:0000256" key="2">
    <source>
        <dbReference type="ARBA" id="ARBA00004127"/>
    </source>
</evidence>
<dbReference type="AlphaFoldDB" id="A0A200Q7S3"/>
<proteinExistence type="predicted"/>
<feature type="transmembrane region" description="Helical" evidence="10">
    <location>
        <begin position="743"/>
        <end position="764"/>
    </location>
</feature>
<evidence type="ECO:0000256" key="4">
    <source>
        <dbReference type="ARBA" id="ARBA00012483"/>
    </source>
</evidence>
<reference evidence="13 14" key="1">
    <citation type="journal article" date="2017" name="Mol. Plant">
        <title>The Genome of Medicinal Plant Macleaya cordata Provides New Insights into Benzylisoquinoline Alkaloids Metabolism.</title>
        <authorList>
            <person name="Liu X."/>
            <person name="Liu Y."/>
            <person name="Huang P."/>
            <person name="Ma Y."/>
            <person name="Qing Z."/>
            <person name="Tang Q."/>
            <person name="Cao H."/>
            <person name="Cheng P."/>
            <person name="Zheng Y."/>
            <person name="Yuan Z."/>
            <person name="Zhou Y."/>
            <person name="Liu J."/>
            <person name="Tang Z."/>
            <person name="Zhuo Y."/>
            <person name="Zhang Y."/>
            <person name="Yu L."/>
            <person name="Huang J."/>
            <person name="Yang P."/>
            <person name="Peng Q."/>
            <person name="Zhang J."/>
            <person name="Jiang W."/>
            <person name="Zhang Z."/>
            <person name="Lin K."/>
            <person name="Ro D.K."/>
            <person name="Chen X."/>
            <person name="Xiong X."/>
            <person name="Shang Y."/>
            <person name="Huang S."/>
            <person name="Zeng J."/>
        </authorList>
    </citation>
    <scope>NUCLEOTIDE SEQUENCE [LARGE SCALE GENOMIC DNA]</scope>
    <source>
        <strain evidence="14">cv. BLH2017</strain>
        <tissue evidence="13">Root</tissue>
    </source>
</reference>
<evidence type="ECO:0000259" key="11">
    <source>
        <dbReference type="Pfam" id="PF11145"/>
    </source>
</evidence>
<evidence type="ECO:0000256" key="1">
    <source>
        <dbReference type="ARBA" id="ARBA00000900"/>
    </source>
</evidence>
<dbReference type="OrthoDB" id="618601at2759"/>
<evidence type="ECO:0000256" key="10">
    <source>
        <dbReference type="SAM" id="Phobius"/>
    </source>
</evidence>
<dbReference type="InParanoid" id="A0A200Q7S3"/>
<feature type="domain" description="DUF2921" evidence="12">
    <location>
        <begin position="510"/>
        <end position="690"/>
    </location>
</feature>
<keyword evidence="9 10" id="KW-0472">Membrane</keyword>
<evidence type="ECO:0000256" key="6">
    <source>
        <dbReference type="ARBA" id="ARBA00022692"/>
    </source>
</evidence>
<evidence type="ECO:0000256" key="3">
    <source>
        <dbReference type="ARBA" id="ARBA00004906"/>
    </source>
</evidence>
<dbReference type="EC" id="2.3.2.27" evidence="4"/>
<keyword evidence="8 10" id="KW-1133">Transmembrane helix</keyword>
<feature type="transmembrane region" description="Helical" evidence="10">
    <location>
        <begin position="716"/>
        <end position="736"/>
    </location>
</feature>
<evidence type="ECO:0000256" key="7">
    <source>
        <dbReference type="ARBA" id="ARBA00022786"/>
    </source>
</evidence>
<feature type="transmembrane region" description="Helical" evidence="10">
    <location>
        <begin position="971"/>
        <end position="987"/>
    </location>
</feature>
<evidence type="ECO:0000259" key="12">
    <source>
        <dbReference type="Pfam" id="PF25333"/>
    </source>
</evidence>
<dbReference type="OMA" id="IGGKACH"/>
<comment type="subcellular location">
    <subcellularLocation>
        <location evidence="2">Endomembrane system</location>
        <topology evidence="2">Multi-pass membrane protein</topology>
    </subcellularLocation>
</comment>
<dbReference type="InterPro" id="IPR021319">
    <property type="entry name" value="DUF2921"/>
</dbReference>
<evidence type="ECO:0000313" key="14">
    <source>
        <dbReference type="Proteomes" id="UP000195402"/>
    </source>
</evidence>
<accession>A0A200Q7S3</accession>
<comment type="caution">
    <text evidence="13">The sequence shown here is derived from an EMBL/GenBank/DDBJ whole genome shotgun (WGS) entry which is preliminary data.</text>
</comment>
<gene>
    <name evidence="13" type="ORF">BVC80_1739g17</name>
</gene>
<evidence type="ECO:0000256" key="9">
    <source>
        <dbReference type="ARBA" id="ARBA00023136"/>
    </source>
</evidence>
<dbReference type="InterPro" id="IPR057425">
    <property type="entry name" value="DUF2921_N"/>
</dbReference>
<comment type="pathway">
    <text evidence="3">Protein modification; protein ubiquitination.</text>
</comment>
<keyword evidence="7" id="KW-0833">Ubl conjugation pathway</keyword>
<comment type="catalytic activity">
    <reaction evidence="1">
        <text>S-ubiquitinyl-[E2 ubiquitin-conjugating enzyme]-L-cysteine + [acceptor protein]-L-lysine = [E2 ubiquitin-conjugating enzyme]-L-cysteine + N(6)-ubiquitinyl-[acceptor protein]-L-lysine.</text>
        <dbReference type="EC" id="2.3.2.27"/>
    </reaction>
</comment>
<keyword evidence="6 10" id="KW-0812">Transmembrane</keyword>
<feature type="domain" description="DUF2921" evidence="12">
    <location>
        <begin position="266"/>
        <end position="449"/>
    </location>
</feature>
<dbReference type="Pfam" id="PF25333">
    <property type="entry name" value="DUF2921_N"/>
    <property type="match status" value="3"/>
</dbReference>